<dbReference type="InterPro" id="IPR038250">
    <property type="entry name" value="TGT_C2_sf"/>
</dbReference>
<proteinExistence type="predicted"/>
<dbReference type="Gene3D" id="3.10.450.90">
    <property type="entry name" value="ArcTGT, C2 domain"/>
    <property type="match status" value="1"/>
</dbReference>
<evidence type="ECO:0000259" key="1">
    <source>
        <dbReference type="SMART" id="SM00359"/>
    </source>
</evidence>
<dbReference type="InterPro" id="IPR029402">
    <property type="entry name" value="TGT_C2"/>
</dbReference>
<dbReference type="SUPFAM" id="SSF88697">
    <property type="entry name" value="PUA domain-like"/>
    <property type="match status" value="1"/>
</dbReference>
<dbReference type="PROSITE" id="PS50890">
    <property type="entry name" value="PUA"/>
    <property type="match status" value="1"/>
</dbReference>
<dbReference type="Pfam" id="PF01472">
    <property type="entry name" value="PUA"/>
    <property type="match status" value="1"/>
</dbReference>
<protein>
    <recommendedName>
        <fullName evidence="1">PUA domain-containing protein</fullName>
    </recommendedName>
</protein>
<feature type="domain" description="PUA" evidence="1">
    <location>
        <begin position="85"/>
        <end position="159"/>
    </location>
</feature>
<reference evidence="2" key="1">
    <citation type="journal article" date="2017" name="Nature">
        <title>Asgard archaea illuminate the origin of eukaryotic cellular complexity.</title>
        <authorList>
            <person name="Zaremba-Niedzwiedzka K."/>
            <person name="Caceres E.F."/>
            <person name="Saw J.H."/>
            <person name="Backstrom D."/>
            <person name="Juzokaite L."/>
            <person name="Vancaester E."/>
            <person name="Seitz K.W."/>
            <person name="Anantharaman K."/>
            <person name="Starnawski P."/>
            <person name="Kjeldsen K.U."/>
            <person name="Scott M.B."/>
            <person name="Nunoura T."/>
            <person name="Banfield J.F."/>
            <person name="Schramm A."/>
            <person name="Baker B.J."/>
            <person name="Spang A."/>
            <person name="Ettema T.J.G."/>
        </authorList>
    </citation>
    <scope>NUCLEOTIDE SEQUENCE</scope>
    <source>
        <strain evidence="2">LCB_4</strain>
    </source>
</reference>
<dbReference type="InterPro" id="IPR036974">
    <property type="entry name" value="PUA_sf"/>
</dbReference>
<dbReference type="AlphaFoldDB" id="A0AAF0D2W1"/>
<dbReference type="InterPro" id="IPR015947">
    <property type="entry name" value="PUA-like_sf"/>
</dbReference>
<dbReference type="InterPro" id="IPR004521">
    <property type="entry name" value="Uncharacterised_CHP00451"/>
</dbReference>
<evidence type="ECO:0000313" key="2">
    <source>
        <dbReference type="EMBL" id="WEU40679.1"/>
    </source>
</evidence>
<accession>A0AAF0D2W1</accession>
<dbReference type="CDD" id="cd21149">
    <property type="entry name" value="PUA_archaeosine_TGT"/>
    <property type="match status" value="1"/>
</dbReference>
<gene>
    <name evidence="2" type="ORF">OdinLCB4_001760</name>
</gene>
<dbReference type="NCBIfam" id="TIGR00451">
    <property type="entry name" value="unchar_dom_2"/>
    <property type="match status" value="1"/>
</dbReference>
<organism evidence="2 3">
    <name type="scientific">Odinarchaeota yellowstonii (strain LCB_4)</name>
    <dbReference type="NCBI Taxonomy" id="1841599"/>
    <lineage>
        <taxon>Archaea</taxon>
        <taxon>Promethearchaeati</taxon>
        <taxon>Candidatus Odinarchaeota</taxon>
        <taxon>Candidatus Odinarchaeia</taxon>
        <taxon>Candidatus Odinarchaeales</taxon>
        <taxon>Candidatus Odinarchaeaceae</taxon>
        <taxon>Candidatus Odinarchaeum</taxon>
    </lineage>
</organism>
<dbReference type="Gene3D" id="2.30.130.10">
    <property type="entry name" value="PUA domain"/>
    <property type="match status" value="1"/>
</dbReference>
<dbReference type="InterPro" id="IPR002478">
    <property type="entry name" value="PUA"/>
</dbReference>
<dbReference type="SMART" id="SM00359">
    <property type="entry name" value="PUA"/>
    <property type="match status" value="1"/>
</dbReference>
<dbReference type="KEGG" id="oyw:OdinLCB4_001760"/>
<dbReference type="EMBL" id="CP091871">
    <property type="protein sequence ID" value="WEU40679.1"/>
    <property type="molecule type" value="Genomic_DNA"/>
</dbReference>
<name>A0AAF0D2W1_ODILC</name>
<reference evidence="2" key="2">
    <citation type="journal article" date="2022" name="Nat. Microbiol.">
        <title>A closed Candidatus Odinarchaeum chromosome exposes Asgard archaeal viruses.</title>
        <authorList>
            <person name="Tamarit D."/>
            <person name="Caceres E.F."/>
            <person name="Krupovic M."/>
            <person name="Nijland R."/>
            <person name="Eme L."/>
            <person name="Robinson N.P."/>
            <person name="Ettema T.J.G."/>
        </authorList>
    </citation>
    <scope>NUCLEOTIDE SEQUENCE</scope>
    <source>
        <strain evidence="2">LCB_4</strain>
    </source>
</reference>
<evidence type="ECO:0000313" key="3">
    <source>
        <dbReference type="Proteomes" id="UP000186851"/>
    </source>
</evidence>
<dbReference type="SUPFAM" id="SSF88802">
    <property type="entry name" value="Pre-PUA domain"/>
    <property type="match status" value="1"/>
</dbReference>
<dbReference type="Pfam" id="PF14810">
    <property type="entry name" value="TGT_C2"/>
    <property type="match status" value="1"/>
</dbReference>
<sequence>MSNITAELFDIKRLIFLFNYQYRTDKGEEYFSIPLSIRRSKRTGRIRYIYSDDCLIATIKPTDGHLILSAKGAERFLKIVPKPSSRVVVDSAVESVIREGRNVYAKHVKYCDREIRPLDEILVVNERDELLAIGRARLNGDEMTAFKYGVAVDVRKGLRI</sequence>
<dbReference type="Proteomes" id="UP000186851">
    <property type="component" value="Chromosome"/>
</dbReference>
<dbReference type="GO" id="GO:0003723">
    <property type="term" value="F:RNA binding"/>
    <property type="evidence" value="ECO:0007669"/>
    <property type="project" value="InterPro"/>
</dbReference>